<dbReference type="PANTHER" id="PTHR35008:SF8">
    <property type="entry name" value="ALCOHOL DEHYDROGENASE CYTOCHROME C SUBUNIT"/>
    <property type="match status" value="1"/>
</dbReference>
<name>A0A934RR03_9BACT</name>
<evidence type="ECO:0000256" key="2">
    <source>
        <dbReference type="ARBA" id="ARBA00022723"/>
    </source>
</evidence>
<keyword evidence="1 4" id="KW-0349">Heme</keyword>
<evidence type="ECO:0000259" key="6">
    <source>
        <dbReference type="PROSITE" id="PS51007"/>
    </source>
</evidence>
<dbReference type="InterPro" id="IPR037524">
    <property type="entry name" value="PA14/GLEYA"/>
</dbReference>
<comment type="caution">
    <text evidence="8">The sequence shown here is derived from an EMBL/GenBank/DDBJ whole genome shotgun (WGS) entry which is preliminary data.</text>
</comment>
<dbReference type="InterPro" id="IPR009056">
    <property type="entry name" value="Cyt_c-like_dom"/>
</dbReference>
<feature type="domain" description="PA14" evidence="7">
    <location>
        <begin position="162"/>
        <end position="304"/>
    </location>
</feature>
<dbReference type="InterPro" id="IPR036909">
    <property type="entry name" value="Cyt_c-like_dom_sf"/>
</dbReference>
<dbReference type="InterPro" id="IPR011658">
    <property type="entry name" value="PA14_dom"/>
</dbReference>
<keyword evidence="5" id="KW-0732">Signal</keyword>
<gene>
    <name evidence="8" type="ORF">JIN78_02605</name>
</gene>
<evidence type="ECO:0000259" key="7">
    <source>
        <dbReference type="PROSITE" id="PS51820"/>
    </source>
</evidence>
<dbReference type="GO" id="GO:0020037">
    <property type="term" value="F:heme binding"/>
    <property type="evidence" value="ECO:0007669"/>
    <property type="project" value="InterPro"/>
</dbReference>
<dbReference type="PANTHER" id="PTHR35008">
    <property type="entry name" value="BLL4482 PROTEIN-RELATED"/>
    <property type="match status" value="1"/>
</dbReference>
<dbReference type="AlphaFoldDB" id="A0A934RR03"/>
<dbReference type="SMART" id="SM00758">
    <property type="entry name" value="PA14"/>
    <property type="match status" value="1"/>
</dbReference>
<dbReference type="PROSITE" id="PS51820">
    <property type="entry name" value="PA14"/>
    <property type="match status" value="1"/>
</dbReference>
<keyword evidence="2 4" id="KW-0479">Metal-binding</keyword>
<feature type="chain" id="PRO_5037703861" evidence="5">
    <location>
        <begin position="27"/>
        <end position="532"/>
    </location>
</feature>
<dbReference type="SUPFAM" id="SSF46626">
    <property type="entry name" value="Cytochrome c"/>
    <property type="match status" value="1"/>
</dbReference>
<dbReference type="Pfam" id="PF13442">
    <property type="entry name" value="Cytochrome_CBB3"/>
    <property type="match status" value="1"/>
</dbReference>
<sequence length="532" mass="57595">MKQRFFDKKALVATALAIFSGAGLRAAEPTGEALYGLYCAACHGPDGKGAAGAPFPPLAGSEWVRGDARRMISVILHGLEEPVLVRAKTYNLQMPPQGSVLSDEQIASIASHVRSSWGNRDGAVKPELVAEVRAENATRESLWTAPELLMKHPLPPLPRHRWGVSNLTVTVYEGEWEEMPDFSQLTSVSEEKEEGPISLSQAGGRKENFAVVWEGTMESPGDHDSNFFVSSVGGLRLIYNGQEVFHLKGQGQHYRHTSARAKAVKGTNSFRLEYFQKGPRGGLALHRSGGSMGLHPLTDTDRDADAKDFPDIFLFPENGRSTLYRNTIEGVSPRAIGVGLEGGINYGFSASTLALELLWQGKFINAGQHWTVRGTGATPPAGEQVVSLGRGLGIGPLPRPSGQKWPRAFPLDWQVLFLGYDLDEQNRPAFRYRAGELLIVDQPLPGEGESPSLQRKLTITVPPTGAGDWALRLVSGQELQAREDGFLVNGALTISASAPGALQQRGSDLYLSLAGLTAGEHSLAMTYTWIQP</sequence>
<dbReference type="SUPFAM" id="SSF56988">
    <property type="entry name" value="Anthrax protective antigen"/>
    <property type="match status" value="1"/>
</dbReference>
<evidence type="ECO:0000256" key="1">
    <source>
        <dbReference type="ARBA" id="ARBA00022617"/>
    </source>
</evidence>
<evidence type="ECO:0000256" key="4">
    <source>
        <dbReference type="PROSITE-ProRule" id="PRU00433"/>
    </source>
</evidence>
<proteinExistence type="predicted"/>
<dbReference type="InterPro" id="IPR051459">
    <property type="entry name" value="Cytochrome_c-type_DH"/>
</dbReference>
<feature type="domain" description="Cytochrome c" evidence="6">
    <location>
        <begin position="26"/>
        <end position="117"/>
    </location>
</feature>
<feature type="signal peptide" evidence="5">
    <location>
        <begin position="1"/>
        <end position="26"/>
    </location>
</feature>
<reference evidence="8" key="1">
    <citation type="submission" date="2021-01" db="EMBL/GenBank/DDBJ databases">
        <title>Modified the classification status of verrucomicrobia.</title>
        <authorList>
            <person name="Feng X."/>
        </authorList>
    </citation>
    <scope>NUCLEOTIDE SEQUENCE</scope>
    <source>
        <strain evidence="8">KCTC 12986</strain>
    </source>
</reference>
<dbReference type="EMBL" id="JAENIO010000004">
    <property type="protein sequence ID" value="MBK1832941.1"/>
    <property type="molecule type" value="Genomic_DNA"/>
</dbReference>
<dbReference type="Gene3D" id="1.10.760.10">
    <property type="entry name" value="Cytochrome c-like domain"/>
    <property type="match status" value="1"/>
</dbReference>
<keyword evidence="3 4" id="KW-0408">Iron</keyword>
<protein>
    <submittedName>
        <fullName evidence="8">C-type cytochrome</fullName>
    </submittedName>
</protein>
<evidence type="ECO:0000313" key="9">
    <source>
        <dbReference type="Proteomes" id="UP000604083"/>
    </source>
</evidence>
<dbReference type="GO" id="GO:0046872">
    <property type="term" value="F:metal ion binding"/>
    <property type="evidence" value="ECO:0007669"/>
    <property type="project" value="UniProtKB-KW"/>
</dbReference>
<organism evidence="8 9">
    <name type="scientific">Roseibacillus ishigakijimensis</name>
    <dbReference type="NCBI Taxonomy" id="454146"/>
    <lineage>
        <taxon>Bacteria</taxon>
        <taxon>Pseudomonadati</taxon>
        <taxon>Verrucomicrobiota</taxon>
        <taxon>Verrucomicrobiia</taxon>
        <taxon>Verrucomicrobiales</taxon>
        <taxon>Verrucomicrobiaceae</taxon>
        <taxon>Roseibacillus</taxon>
    </lineage>
</organism>
<evidence type="ECO:0000313" key="8">
    <source>
        <dbReference type="EMBL" id="MBK1832941.1"/>
    </source>
</evidence>
<evidence type="ECO:0000256" key="5">
    <source>
        <dbReference type="SAM" id="SignalP"/>
    </source>
</evidence>
<accession>A0A934RR03</accession>
<dbReference type="RefSeq" id="WP_200390375.1">
    <property type="nucleotide sequence ID" value="NZ_JAENIO010000004.1"/>
</dbReference>
<keyword evidence="9" id="KW-1185">Reference proteome</keyword>
<evidence type="ECO:0000256" key="3">
    <source>
        <dbReference type="ARBA" id="ARBA00023004"/>
    </source>
</evidence>
<dbReference type="Proteomes" id="UP000604083">
    <property type="component" value="Unassembled WGS sequence"/>
</dbReference>
<dbReference type="GO" id="GO:0009055">
    <property type="term" value="F:electron transfer activity"/>
    <property type="evidence" value="ECO:0007669"/>
    <property type="project" value="InterPro"/>
</dbReference>
<dbReference type="PROSITE" id="PS51007">
    <property type="entry name" value="CYTC"/>
    <property type="match status" value="1"/>
</dbReference>